<dbReference type="InterPro" id="IPR029058">
    <property type="entry name" value="AB_hydrolase_fold"/>
</dbReference>
<dbReference type="GO" id="GO:0003824">
    <property type="term" value="F:catalytic activity"/>
    <property type="evidence" value="ECO:0007669"/>
    <property type="project" value="InterPro"/>
</dbReference>
<dbReference type="PRINTS" id="PR00111">
    <property type="entry name" value="ABHYDROLASE"/>
</dbReference>
<gene>
    <name evidence="2" type="ORF">SAMN05444359_11758</name>
</gene>
<dbReference type="InParanoid" id="A0A1H9JGN9"/>
<dbReference type="EMBL" id="FOFB01000017">
    <property type="protein sequence ID" value="SEQ85938.1"/>
    <property type="molecule type" value="Genomic_DNA"/>
</dbReference>
<feature type="domain" description="AB hydrolase-1" evidence="1">
    <location>
        <begin position="44"/>
        <end position="282"/>
    </location>
</feature>
<dbReference type="InterPro" id="IPR000639">
    <property type="entry name" value="Epox_hydrolase-like"/>
</dbReference>
<dbReference type="AlphaFoldDB" id="A0A1H9JGN9"/>
<dbReference type="NCBIfam" id="NF002043">
    <property type="entry name" value="PRK00870.1"/>
    <property type="match status" value="1"/>
</dbReference>
<dbReference type="OrthoDB" id="9780932at2"/>
<dbReference type="PANTHER" id="PTHR43798:SF24">
    <property type="entry name" value="CIS-3-ALKYL-4-ALKYLOXETAN-2-ONE DECARBOXYLASE"/>
    <property type="match status" value="1"/>
</dbReference>
<dbReference type="PRINTS" id="PR00412">
    <property type="entry name" value="EPOXHYDRLASE"/>
</dbReference>
<dbReference type="InterPro" id="IPR050266">
    <property type="entry name" value="AB_hydrolase_sf"/>
</dbReference>
<protein>
    <submittedName>
        <fullName evidence="2">Haloalkane dehalogenase</fullName>
    </submittedName>
</protein>
<dbReference type="FunCoup" id="A0A1H9JGN9">
    <property type="interactions" value="327"/>
</dbReference>
<evidence type="ECO:0000313" key="3">
    <source>
        <dbReference type="Proteomes" id="UP000199021"/>
    </source>
</evidence>
<dbReference type="Pfam" id="PF00561">
    <property type="entry name" value="Abhydrolase_1"/>
    <property type="match status" value="1"/>
</dbReference>
<dbReference type="InterPro" id="IPR000073">
    <property type="entry name" value="AB_hydrolase_1"/>
</dbReference>
<dbReference type="GO" id="GO:0016020">
    <property type="term" value="C:membrane"/>
    <property type="evidence" value="ECO:0007669"/>
    <property type="project" value="TreeGrafter"/>
</dbReference>
<evidence type="ECO:0000313" key="2">
    <source>
        <dbReference type="EMBL" id="SEQ85938.1"/>
    </source>
</evidence>
<keyword evidence="3" id="KW-1185">Reference proteome</keyword>
<evidence type="ECO:0000259" key="1">
    <source>
        <dbReference type="Pfam" id="PF00561"/>
    </source>
</evidence>
<dbReference type="Proteomes" id="UP000199021">
    <property type="component" value="Unassembled WGS sequence"/>
</dbReference>
<dbReference type="Gene3D" id="3.40.50.1820">
    <property type="entry name" value="alpha/beta hydrolase"/>
    <property type="match status" value="1"/>
</dbReference>
<reference evidence="3" key="1">
    <citation type="submission" date="2016-10" db="EMBL/GenBank/DDBJ databases">
        <authorList>
            <person name="Varghese N."/>
            <person name="Submissions S."/>
        </authorList>
    </citation>
    <scope>NUCLEOTIDE SEQUENCE [LARGE SCALE GENOMIC DNA]</scope>
    <source>
        <strain evidence="3">DSM 24740</strain>
    </source>
</reference>
<name>A0A1H9JGN9_9BACT</name>
<dbReference type="STRING" id="478744.SAMN05444359_11758"/>
<dbReference type="PANTHER" id="PTHR43798">
    <property type="entry name" value="MONOACYLGLYCEROL LIPASE"/>
    <property type="match status" value="1"/>
</dbReference>
<accession>A0A1H9JGN9</accession>
<organism evidence="2 3">
    <name type="scientific">Neolewinella agarilytica</name>
    <dbReference type="NCBI Taxonomy" id="478744"/>
    <lineage>
        <taxon>Bacteria</taxon>
        <taxon>Pseudomonadati</taxon>
        <taxon>Bacteroidota</taxon>
        <taxon>Saprospiria</taxon>
        <taxon>Saprospirales</taxon>
        <taxon>Lewinellaceae</taxon>
        <taxon>Neolewinella</taxon>
    </lineage>
</organism>
<sequence>MHFLRTPDDRFKNLSNYNFAPNYVDVSHGLRMHYLDVNPGADQLIVCLHGEPSWSYLYRKMIPLLVAEGYRVIAPDLIGFGKSDKPVAESDYTYQRHVDWVRELLFDHLNLRNINLFIQDWGGLIGLRLLAEHTDRFKRIAAANTFMPTGDQNLGQGFEQWKAMTATMNPFPVGSLLQVGTVSQLSIQEMAAYDAPFPDETYKAGVRVFPSLVPSRPNDPATPANRAAWAKLRELQLPLLTLFSDSDPITIGVEKYFQKSIPGARGQPHLILKGGGHFLQEDCAREIVAALIPFFGGR</sequence>
<proteinExistence type="predicted"/>
<dbReference type="RefSeq" id="WP_090170075.1">
    <property type="nucleotide sequence ID" value="NZ_FOFB01000017.1"/>
</dbReference>
<dbReference type="SUPFAM" id="SSF53474">
    <property type="entry name" value="alpha/beta-Hydrolases"/>
    <property type="match status" value="1"/>
</dbReference>